<dbReference type="EMBL" id="BPLR01010184">
    <property type="protein sequence ID" value="GIY37582.1"/>
    <property type="molecule type" value="Genomic_DNA"/>
</dbReference>
<dbReference type="Proteomes" id="UP001054945">
    <property type="component" value="Unassembled WGS sequence"/>
</dbReference>
<sequence>MERMLTQWTLNPIEYCYCMYVASRTEQLNAFLVMAAEVDTSSIGGTALYTACYTGYYSYPNFNRLIFYLHNVNNLQASLLGHLVIIKADIILISETSLTLSR</sequence>
<evidence type="ECO:0000313" key="1">
    <source>
        <dbReference type="EMBL" id="GIY37582.1"/>
    </source>
</evidence>
<dbReference type="AlphaFoldDB" id="A0AAV4SW29"/>
<protein>
    <submittedName>
        <fullName evidence="1">Uncharacterized protein</fullName>
    </submittedName>
</protein>
<evidence type="ECO:0000313" key="2">
    <source>
        <dbReference type="Proteomes" id="UP001054945"/>
    </source>
</evidence>
<organism evidence="1 2">
    <name type="scientific">Caerostris extrusa</name>
    <name type="common">Bark spider</name>
    <name type="synonym">Caerostris bankana</name>
    <dbReference type="NCBI Taxonomy" id="172846"/>
    <lineage>
        <taxon>Eukaryota</taxon>
        <taxon>Metazoa</taxon>
        <taxon>Ecdysozoa</taxon>
        <taxon>Arthropoda</taxon>
        <taxon>Chelicerata</taxon>
        <taxon>Arachnida</taxon>
        <taxon>Araneae</taxon>
        <taxon>Araneomorphae</taxon>
        <taxon>Entelegynae</taxon>
        <taxon>Araneoidea</taxon>
        <taxon>Araneidae</taxon>
        <taxon>Caerostris</taxon>
    </lineage>
</organism>
<name>A0AAV4SW29_CAEEX</name>
<accession>A0AAV4SW29</accession>
<keyword evidence="2" id="KW-1185">Reference proteome</keyword>
<proteinExistence type="predicted"/>
<gene>
    <name evidence="1" type="ORF">CEXT_758531</name>
</gene>
<comment type="caution">
    <text evidence="1">The sequence shown here is derived from an EMBL/GenBank/DDBJ whole genome shotgun (WGS) entry which is preliminary data.</text>
</comment>
<reference evidence="1 2" key="1">
    <citation type="submission" date="2021-06" db="EMBL/GenBank/DDBJ databases">
        <title>Caerostris extrusa draft genome.</title>
        <authorList>
            <person name="Kono N."/>
            <person name="Arakawa K."/>
        </authorList>
    </citation>
    <scope>NUCLEOTIDE SEQUENCE [LARGE SCALE GENOMIC DNA]</scope>
</reference>